<name>A0A1P8WCZ4_9PLAN</name>
<sequence>MPRYLPHRKFPAYSYVSGRFPHPHRDPLGHSFGVEPDDVSPPTAEQWRDCESYLWGIDLFNAGFYWEAHEAWEQVWISVGRQGAIADFLKALIKLAAAGVKAREDRVVGVTRHAKRALELLDGLDNAHHGDFFGLHVPTLISGVSFVADNAEAITHQAVADNQKHTLPTILKISNWPS</sequence>
<dbReference type="Proteomes" id="UP000187735">
    <property type="component" value="Chromosome"/>
</dbReference>
<evidence type="ECO:0000313" key="2">
    <source>
        <dbReference type="Proteomes" id="UP000187735"/>
    </source>
</evidence>
<dbReference type="STRING" id="1891926.Fuma_01507"/>
<dbReference type="SUPFAM" id="SSF140663">
    <property type="entry name" value="TTHA0068-like"/>
    <property type="match status" value="1"/>
</dbReference>
<accession>A0A1P8WCZ4</accession>
<keyword evidence="2" id="KW-1185">Reference proteome</keyword>
<evidence type="ECO:0008006" key="3">
    <source>
        <dbReference type="Google" id="ProtNLM"/>
    </source>
</evidence>
<protein>
    <recommendedName>
        <fullName evidence="3">DUF309 domain-containing protein</fullName>
    </recommendedName>
</protein>
<proteinExistence type="predicted"/>
<dbReference type="AlphaFoldDB" id="A0A1P8WCZ4"/>
<dbReference type="InterPro" id="IPR023203">
    <property type="entry name" value="TTHA0068_sf"/>
</dbReference>
<reference evidence="1 2" key="1">
    <citation type="journal article" date="2016" name="Front. Microbiol.">
        <title>Fuerstia marisgermanicae gen. nov., sp. nov., an Unusual Member of the Phylum Planctomycetes from the German Wadden Sea.</title>
        <authorList>
            <person name="Kohn T."/>
            <person name="Heuer A."/>
            <person name="Jogler M."/>
            <person name="Vollmers J."/>
            <person name="Boedeker C."/>
            <person name="Bunk B."/>
            <person name="Rast P."/>
            <person name="Borchert D."/>
            <person name="Glockner I."/>
            <person name="Freese H.M."/>
            <person name="Klenk H.P."/>
            <person name="Overmann J."/>
            <person name="Kaster A.K."/>
            <person name="Rohde M."/>
            <person name="Wiegand S."/>
            <person name="Jogler C."/>
        </authorList>
    </citation>
    <scope>NUCLEOTIDE SEQUENCE [LARGE SCALE GENOMIC DNA]</scope>
    <source>
        <strain evidence="1 2">NH11</strain>
    </source>
</reference>
<dbReference type="KEGG" id="fmr:Fuma_01507"/>
<gene>
    <name evidence="1" type="ORF">Fuma_01507</name>
</gene>
<dbReference type="OrthoDB" id="9799942at2"/>
<dbReference type="InterPro" id="IPR005500">
    <property type="entry name" value="DUF309"/>
</dbReference>
<organism evidence="1 2">
    <name type="scientific">Fuerstiella marisgermanici</name>
    <dbReference type="NCBI Taxonomy" id="1891926"/>
    <lineage>
        <taxon>Bacteria</taxon>
        <taxon>Pseudomonadati</taxon>
        <taxon>Planctomycetota</taxon>
        <taxon>Planctomycetia</taxon>
        <taxon>Planctomycetales</taxon>
        <taxon>Planctomycetaceae</taxon>
        <taxon>Fuerstiella</taxon>
    </lineage>
</organism>
<dbReference type="EMBL" id="CP017641">
    <property type="protein sequence ID" value="APZ91911.1"/>
    <property type="molecule type" value="Genomic_DNA"/>
</dbReference>
<dbReference type="Gene3D" id="1.10.3450.10">
    <property type="entry name" value="TTHA0068-like"/>
    <property type="match status" value="1"/>
</dbReference>
<evidence type="ECO:0000313" key="1">
    <source>
        <dbReference type="EMBL" id="APZ91911.1"/>
    </source>
</evidence>
<dbReference type="RefSeq" id="WP_083731880.1">
    <property type="nucleotide sequence ID" value="NZ_CP017641.1"/>
</dbReference>
<dbReference type="Pfam" id="PF03745">
    <property type="entry name" value="DUF309"/>
    <property type="match status" value="1"/>
</dbReference>